<evidence type="ECO:0000256" key="1">
    <source>
        <dbReference type="ARBA" id="ARBA00009437"/>
    </source>
</evidence>
<evidence type="ECO:0000256" key="2">
    <source>
        <dbReference type="ARBA" id="ARBA00023015"/>
    </source>
</evidence>
<dbReference type="SUPFAM" id="SSF46785">
    <property type="entry name" value="Winged helix' DNA-binding domain"/>
    <property type="match status" value="1"/>
</dbReference>
<dbReference type="InterPro" id="IPR036388">
    <property type="entry name" value="WH-like_DNA-bd_sf"/>
</dbReference>
<dbReference type="AlphaFoldDB" id="A0NMM0"/>
<sequence length="281" mass="30911">MLEVTPLRYFVSAFEMGTISSAASGHGISQPSLSQALQKLEDTLGTPLFVRSRTGLRPTPAGRDLYHHAQTILRAVGDAERRFLKEPPLHLSLYTAPDVLLSAYQGAFHALRTSCPTLEMRFEQTAKDAELAIVDKVCAPKGHRFTELYTEPYVLAVARSHPLAGRNRISIEDLRSVTLVSRRYCPRHDAMLAEFALADAPLKVSAEAVNDQQVLELTGLGFGAAILPAGHLKLKSSLRGIPLDHEGLEHRSVGVAVKKTTFADEMFRTWMTGWATSPIRL</sequence>
<dbReference type="eggNOG" id="COG0583">
    <property type="taxonomic scope" value="Bacteria"/>
</dbReference>
<evidence type="ECO:0000259" key="5">
    <source>
        <dbReference type="PROSITE" id="PS50931"/>
    </source>
</evidence>
<keyword evidence="3" id="KW-0238">DNA-binding</keyword>
<evidence type="ECO:0000256" key="3">
    <source>
        <dbReference type="ARBA" id="ARBA00023125"/>
    </source>
</evidence>
<dbReference type="GO" id="GO:0032993">
    <property type="term" value="C:protein-DNA complex"/>
    <property type="evidence" value="ECO:0007669"/>
    <property type="project" value="TreeGrafter"/>
</dbReference>
<dbReference type="InterPro" id="IPR000847">
    <property type="entry name" value="LysR_HTH_N"/>
</dbReference>
<accession>A0NMM0</accession>
<dbReference type="Gene3D" id="3.40.190.290">
    <property type="match status" value="1"/>
</dbReference>
<dbReference type="Pfam" id="PF03466">
    <property type="entry name" value="LysR_substrate"/>
    <property type="match status" value="1"/>
</dbReference>
<dbReference type="FunFam" id="1.10.10.10:FF:000001">
    <property type="entry name" value="LysR family transcriptional regulator"/>
    <property type="match status" value="1"/>
</dbReference>
<dbReference type="EMBL" id="AAUW01000001">
    <property type="protein sequence ID" value="EAV46315.1"/>
    <property type="molecule type" value="Genomic_DNA"/>
</dbReference>
<dbReference type="GeneID" id="68844846"/>
<dbReference type="PANTHER" id="PTHR30346">
    <property type="entry name" value="TRANSCRIPTIONAL DUAL REGULATOR HCAR-RELATED"/>
    <property type="match status" value="1"/>
</dbReference>
<dbReference type="GO" id="GO:0003700">
    <property type="term" value="F:DNA-binding transcription factor activity"/>
    <property type="evidence" value="ECO:0007669"/>
    <property type="project" value="InterPro"/>
</dbReference>
<dbReference type="InterPro" id="IPR036390">
    <property type="entry name" value="WH_DNA-bd_sf"/>
</dbReference>
<evidence type="ECO:0000256" key="4">
    <source>
        <dbReference type="ARBA" id="ARBA00023163"/>
    </source>
</evidence>
<organism evidence="6 7">
    <name type="scientific">Roseibium aggregatum (strain ATCC 25650 / DSM 13394 / JCM 20685 / NBRC 16684 / NCIMB 2208 / IAM 12614 / B1)</name>
    <name type="common">Stappia aggregata</name>
    <dbReference type="NCBI Taxonomy" id="384765"/>
    <lineage>
        <taxon>Bacteria</taxon>
        <taxon>Pseudomonadati</taxon>
        <taxon>Pseudomonadota</taxon>
        <taxon>Alphaproteobacteria</taxon>
        <taxon>Hyphomicrobiales</taxon>
        <taxon>Stappiaceae</taxon>
        <taxon>Roseibium</taxon>
    </lineage>
</organism>
<keyword evidence="4" id="KW-0804">Transcription</keyword>
<reference evidence="6 7" key="1">
    <citation type="submission" date="2006-05" db="EMBL/GenBank/DDBJ databases">
        <authorList>
            <person name="King G."/>
            <person name="Ferriera S."/>
            <person name="Johnson J."/>
            <person name="Kravitz S."/>
            <person name="Beeson K."/>
            <person name="Sutton G."/>
            <person name="Rogers Y.-H."/>
            <person name="Friedman R."/>
            <person name="Frazier M."/>
            <person name="Venter J.C."/>
        </authorList>
    </citation>
    <scope>NUCLEOTIDE SEQUENCE [LARGE SCALE GENOMIC DNA]</scope>
    <source>
        <strain evidence="7">ATCC 25650 / DSM 13394 / JCM 20685 / NBRC 16684 / NCIMB 2208 / IAM 12614 / B1</strain>
    </source>
</reference>
<gene>
    <name evidence="6" type="ORF">SIAM614_10813</name>
</gene>
<feature type="domain" description="HTH lysR-type" evidence="5">
    <location>
        <begin position="7"/>
        <end position="59"/>
    </location>
</feature>
<comment type="caution">
    <text evidence="6">The sequence shown here is derived from an EMBL/GenBank/DDBJ whole genome shotgun (WGS) entry which is preliminary data.</text>
</comment>
<proteinExistence type="inferred from homology"/>
<evidence type="ECO:0000313" key="7">
    <source>
        <dbReference type="Proteomes" id="UP000004848"/>
    </source>
</evidence>
<dbReference type="Gene3D" id="1.10.10.10">
    <property type="entry name" value="Winged helix-like DNA-binding domain superfamily/Winged helix DNA-binding domain"/>
    <property type="match status" value="1"/>
</dbReference>
<dbReference type="GO" id="GO:0003677">
    <property type="term" value="F:DNA binding"/>
    <property type="evidence" value="ECO:0007669"/>
    <property type="project" value="UniProtKB-KW"/>
</dbReference>
<evidence type="ECO:0000313" key="6">
    <source>
        <dbReference type="EMBL" id="EAV46315.1"/>
    </source>
</evidence>
<dbReference type="PROSITE" id="PS50931">
    <property type="entry name" value="HTH_LYSR"/>
    <property type="match status" value="1"/>
</dbReference>
<protein>
    <submittedName>
        <fullName evidence="6">Transcriptional regulator</fullName>
    </submittedName>
</protein>
<dbReference type="PANTHER" id="PTHR30346:SF28">
    <property type="entry name" value="HTH-TYPE TRANSCRIPTIONAL REGULATOR CYNR"/>
    <property type="match status" value="1"/>
</dbReference>
<dbReference type="RefSeq" id="WP_006931677.1">
    <property type="nucleotide sequence ID" value="NZ_AAUW01000001.1"/>
</dbReference>
<name>A0NMM0_ROSAI</name>
<dbReference type="PRINTS" id="PR00039">
    <property type="entry name" value="HTHLYSR"/>
</dbReference>
<dbReference type="Pfam" id="PF00126">
    <property type="entry name" value="HTH_1"/>
    <property type="match status" value="1"/>
</dbReference>
<comment type="similarity">
    <text evidence="1">Belongs to the LysR transcriptional regulatory family.</text>
</comment>
<dbReference type="OrthoDB" id="8479357at2"/>
<dbReference type="Proteomes" id="UP000004848">
    <property type="component" value="Unassembled WGS sequence"/>
</dbReference>
<dbReference type="InterPro" id="IPR005119">
    <property type="entry name" value="LysR_subst-bd"/>
</dbReference>
<keyword evidence="2" id="KW-0805">Transcription regulation</keyword>
<dbReference type="SUPFAM" id="SSF53850">
    <property type="entry name" value="Periplasmic binding protein-like II"/>
    <property type="match status" value="1"/>
</dbReference>